<feature type="transmembrane region" description="Helical" evidence="8">
    <location>
        <begin position="258"/>
        <end position="279"/>
    </location>
</feature>
<keyword evidence="6 8" id="KW-0472">Membrane</keyword>
<evidence type="ECO:0000256" key="3">
    <source>
        <dbReference type="ARBA" id="ARBA00022448"/>
    </source>
</evidence>
<feature type="transmembrane region" description="Helical" evidence="8">
    <location>
        <begin position="198"/>
        <end position="217"/>
    </location>
</feature>
<feature type="transmembrane region" description="Helical" evidence="8">
    <location>
        <begin position="58"/>
        <end position="78"/>
    </location>
</feature>
<comment type="subcellular location">
    <subcellularLocation>
        <location evidence="1">Membrane</location>
        <topology evidence="1">Multi-pass membrane protein</topology>
    </subcellularLocation>
</comment>
<dbReference type="InterPro" id="IPR038377">
    <property type="entry name" value="Na/Glc_symporter_sf"/>
</dbReference>
<dbReference type="GO" id="GO:0015489">
    <property type="term" value="F:putrescine transmembrane transporter activity"/>
    <property type="evidence" value="ECO:0007669"/>
    <property type="project" value="TreeGrafter"/>
</dbReference>
<dbReference type="OrthoDB" id="6132759at2759"/>
<feature type="transmembrane region" description="Helical" evidence="8">
    <location>
        <begin position="134"/>
        <end position="155"/>
    </location>
</feature>
<gene>
    <name evidence="9" type="ORF">MPDQ_003100</name>
</gene>
<feature type="transmembrane region" description="Helical" evidence="8">
    <location>
        <begin position="424"/>
        <end position="445"/>
    </location>
</feature>
<dbReference type="InterPro" id="IPR001734">
    <property type="entry name" value="Na/solute_symporter"/>
</dbReference>
<dbReference type="AlphaFoldDB" id="A0A507R3G1"/>
<feature type="transmembrane region" description="Helical" evidence="8">
    <location>
        <begin position="15"/>
        <end position="38"/>
    </location>
</feature>
<evidence type="ECO:0000256" key="1">
    <source>
        <dbReference type="ARBA" id="ARBA00004141"/>
    </source>
</evidence>
<organism evidence="9 10">
    <name type="scientific">Monascus purpureus</name>
    <name type="common">Red mold</name>
    <name type="synonym">Monascus anka</name>
    <dbReference type="NCBI Taxonomy" id="5098"/>
    <lineage>
        <taxon>Eukaryota</taxon>
        <taxon>Fungi</taxon>
        <taxon>Dikarya</taxon>
        <taxon>Ascomycota</taxon>
        <taxon>Pezizomycotina</taxon>
        <taxon>Eurotiomycetes</taxon>
        <taxon>Eurotiomycetidae</taxon>
        <taxon>Eurotiales</taxon>
        <taxon>Aspergillaceae</taxon>
        <taxon>Monascus</taxon>
    </lineage>
</organism>
<dbReference type="Proteomes" id="UP000319663">
    <property type="component" value="Unassembled WGS sequence"/>
</dbReference>
<proteinExistence type="inferred from homology"/>
<feature type="transmembrane region" description="Helical" evidence="8">
    <location>
        <begin position="579"/>
        <end position="599"/>
    </location>
</feature>
<protein>
    <recommendedName>
        <fullName evidence="11">Urea active transporter</fullName>
    </recommendedName>
</protein>
<sequence>MAGTVVFVPPLSQAFGYGIILGLGFAFAFVMIFITWALRRYQHEVQTSEMFSTAGRSVKSGLVAATVVSSWTWAATLLQSTAVAYKYGVSGPFFYASGATVQIILFATLAIELKRRAPNAHTFLEVVRARYGTVVHVVFIVFCLMTNILVTAMLLTGGSAVLTAMTGVHTVAACFLLPIGVVLYTVFGGIKATFITDYMHTVVIIVVIFLFAFSAYATNSTLGSPGKVYDALIAAGKAFPVDGNAGGSYLTMRSKEGGIFWVINLVGNFGTVFLDNGYYNKAIAASPVHAFPGYVLGGLCWFAIPWLCATTMGLSALSLEGSQRISADDVTAGLVLPYAAIKLLGYSGAVATTLMIFMAVTSAFSAQLIAVSSVFTYDIYQAYIDRTTKGKRLVWVSHMTCIVYALIMAGFSTGLYYAGVGMGYLYLLMGVIISSAVIPGAMTLLWKDQNWVAAAASPVMGLAVSLIAWLVTAKSQYGTLNVTTTGANYPMLAGNVAALLSPIVFIPVLTYVFGPQNYDYESMRNIRKVDDTDVAAAAHVDIELIPGQTTDPSPPTTTANNVAAYKEEEEATKLNRAALYSRTLTIIMVLCFLILWPIPMYGTSYVFSKPFFTGWVIVGIIWLFFTAFGVIVFPLFEGRESMLRVVRMMMLDITGKKPSAYYGRESDESENADGDMNENTVVTGHIFGKSSKEAS</sequence>
<evidence type="ECO:0000256" key="8">
    <source>
        <dbReference type="SAM" id="Phobius"/>
    </source>
</evidence>
<feature type="transmembrane region" description="Helical" evidence="8">
    <location>
        <begin position="452"/>
        <end position="472"/>
    </location>
</feature>
<dbReference type="FunFam" id="1.20.1730.10:FF:000006">
    <property type="entry name" value="Urea active transporter"/>
    <property type="match status" value="1"/>
</dbReference>
<feature type="transmembrane region" description="Helical" evidence="8">
    <location>
        <begin position="291"/>
        <end position="314"/>
    </location>
</feature>
<accession>A0A507R3G1</accession>
<dbReference type="PROSITE" id="PS50283">
    <property type="entry name" value="NA_SOLUT_SYMP_3"/>
    <property type="match status" value="1"/>
</dbReference>
<evidence type="ECO:0000256" key="5">
    <source>
        <dbReference type="ARBA" id="ARBA00022989"/>
    </source>
</evidence>
<dbReference type="CDD" id="cd11476">
    <property type="entry name" value="SLC5sbd_DUR3"/>
    <property type="match status" value="1"/>
</dbReference>
<dbReference type="GO" id="GO:0015606">
    <property type="term" value="F:spermidine transmembrane transporter activity"/>
    <property type="evidence" value="ECO:0007669"/>
    <property type="project" value="TreeGrafter"/>
</dbReference>
<evidence type="ECO:0000313" key="10">
    <source>
        <dbReference type="Proteomes" id="UP000319663"/>
    </source>
</evidence>
<dbReference type="InterPro" id="IPR031155">
    <property type="entry name" value="DUR"/>
</dbReference>
<feature type="transmembrane region" description="Helical" evidence="8">
    <location>
        <begin position="392"/>
        <end position="418"/>
    </location>
</feature>
<dbReference type="Gene3D" id="1.20.1730.10">
    <property type="entry name" value="Sodium/glucose cotransporter"/>
    <property type="match status" value="1"/>
</dbReference>
<keyword evidence="10" id="KW-1185">Reference proteome</keyword>
<name>A0A507R3G1_MONPU</name>
<evidence type="ECO:0000256" key="6">
    <source>
        <dbReference type="ARBA" id="ARBA00023136"/>
    </source>
</evidence>
<evidence type="ECO:0000313" key="9">
    <source>
        <dbReference type="EMBL" id="TQB75411.1"/>
    </source>
</evidence>
<keyword evidence="4 8" id="KW-0812">Transmembrane</keyword>
<feature type="transmembrane region" description="Helical" evidence="8">
    <location>
        <begin position="492"/>
        <end position="514"/>
    </location>
</feature>
<dbReference type="GO" id="GO:0005886">
    <property type="term" value="C:plasma membrane"/>
    <property type="evidence" value="ECO:0007669"/>
    <property type="project" value="TreeGrafter"/>
</dbReference>
<keyword evidence="5 8" id="KW-1133">Transmembrane helix</keyword>
<evidence type="ECO:0000256" key="4">
    <source>
        <dbReference type="ARBA" id="ARBA00022692"/>
    </source>
</evidence>
<feature type="transmembrane region" description="Helical" evidence="8">
    <location>
        <begin position="161"/>
        <end position="186"/>
    </location>
</feature>
<evidence type="ECO:0008006" key="11">
    <source>
        <dbReference type="Google" id="ProtNLM"/>
    </source>
</evidence>
<dbReference type="PANTHER" id="PTHR46154:SF4">
    <property type="entry name" value="UREA ACTIVE TRANSPORTER"/>
    <property type="match status" value="1"/>
</dbReference>
<keyword evidence="3" id="KW-0813">Transport</keyword>
<dbReference type="Pfam" id="PF00474">
    <property type="entry name" value="SSF"/>
    <property type="match status" value="1"/>
</dbReference>
<comment type="caution">
    <text evidence="9">The sequence shown here is derived from an EMBL/GenBank/DDBJ whole genome shotgun (WGS) entry which is preliminary data.</text>
</comment>
<evidence type="ECO:0000256" key="2">
    <source>
        <dbReference type="ARBA" id="ARBA00006434"/>
    </source>
</evidence>
<dbReference type="STRING" id="5098.A0A507R3G1"/>
<dbReference type="PANTHER" id="PTHR46154">
    <property type="match status" value="1"/>
</dbReference>
<dbReference type="NCBIfam" id="TIGR00813">
    <property type="entry name" value="sss"/>
    <property type="match status" value="1"/>
</dbReference>
<dbReference type="EMBL" id="VIFY01000020">
    <property type="protein sequence ID" value="TQB75411.1"/>
    <property type="molecule type" value="Genomic_DNA"/>
</dbReference>
<feature type="transmembrane region" description="Helical" evidence="8">
    <location>
        <begin position="93"/>
        <end position="113"/>
    </location>
</feature>
<feature type="transmembrane region" description="Helical" evidence="8">
    <location>
        <begin position="611"/>
        <end position="636"/>
    </location>
</feature>
<evidence type="ECO:0000256" key="7">
    <source>
        <dbReference type="RuleBase" id="RU362091"/>
    </source>
</evidence>
<dbReference type="GO" id="GO:0015204">
    <property type="term" value="F:urea transmembrane transporter activity"/>
    <property type="evidence" value="ECO:0007669"/>
    <property type="project" value="InterPro"/>
</dbReference>
<comment type="similarity">
    <text evidence="2 7">Belongs to the sodium:solute symporter (SSF) (TC 2.A.21) family.</text>
</comment>
<reference evidence="9 10" key="1">
    <citation type="submission" date="2019-06" db="EMBL/GenBank/DDBJ databases">
        <title>Wine fermentation using esterase from Monascus purpureus.</title>
        <authorList>
            <person name="Geng C."/>
            <person name="Zhang Y."/>
        </authorList>
    </citation>
    <scope>NUCLEOTIDE SEQUENCE [LARGE SCALE GENOMIC DNA]</scope>
    <source>
        <strain evidence="9">HQ1</strain>
    </source>
</reference>
<feature type="transmembrane region" description="Helical" evidence="8">
    <location>
        <begin position="354"/>
        <end position="380"/>
    </location>
</feature>